<evidence type="ECO:0000313" key="2">
    <source>
        <dbReference type="EMBL" id="KJF65382.1"/>
    </source>
</evidence>
<protein>
    <submittedName>
        <fullName evidence="2">Lipoprotein</fullName>
    </submittedName>
</protein>
<keyword evidence="3" id="KW-1185">Reference proteome</keyword>
<accession>A0ABR5CKJ4</accession>
<organism evidence="2 3">
    <name type="scientific">Rhizobium nepotum 39/7</name>
    <dbReference type="NCBI Taxonomy" id="1368418"/>
    <lineage>
        <taxon>Bacteria</taxon>
        <taxon>Pseudomonadati</taxon>
        <taxon>Pseudomonadota</taxon>
        <taxon>Alphaproteobacteria</taxon>
        <taxon>Hyphomicrobiales</taxon>
        <taxon>Rhizobiaceae</taxon>
        <taxon>Rhizobium/Agrobacterium group</taxon>
        <taxon>Rhizobium</taxon>
    </lineage>
</organism>
<proteinExistence type="predicted"/>
<keyword evidence="2" id="KW-0449">Lipoprotein</keyword>
<gene>
    <name evidence="2" type="ORF">RS75_23540</name>
</gene>
<dbReference type="EMBL" id="JWJH01000038">
    <property type="protein sequence ID" value="KJF65382.1"/>
    <property type="molecule type" value="Genomic_DNA"/>
</dbReference>
<dbReference type="Proteomes" id="UP000052068">
    <property type="component" value="Unassembled WGS sequence"/>
</dbReference>
<sequence>MTIINVAEQSGKVDIMSRKPAAKSGRTGWRICVVLLCAAICTPLIPSQTFAQEQRRTLFEMLFGRPVGREDAPTREYRPRSRRDFPAAPRERSVTRPQPARKTP</sequence>
<evidence type="ECO:0000256" key="1">
    <source>
        <dbReference type="SAM" id="MobiDB-lite"/>
    </source>
</evidence>
<feature type="compositionally biased region" description="Basic and acidic residues" evidence="1">
    <location>
        <begin position="69"/>
        <end position="94"/>
    </location>
</feature>
<name>A0ABR5CKJ4_9HYPH</name>
<reference evidence="2 3" key="1">
    <citation type="submission" date="2015-03" db="EMBL/GenBank/DDBJ databases">
        <title>Draft Genome Sequences of Agrobacterium nepotum Strain 39/7T (= CFBP 7436T = LMG 26435T) and Agrobacterium sp. Strain KFB 330 (= CFBP 8308 = LMG 28674).</title>
        <authorList>
            <person name="Kuzmanovic N."/>
            <person name="Pulawska J."/>
            <person name="Obradovic A."/>
        </authorList>
    </citation>
    <scope>NUCLEOTIDE SEQUENCE [LARGE SCALE GENOMIC DNA]</scope>
    <source>
        <strain evidence="2 3">39/7</strain>
    </source>
</reference>
<feature type="non-terminal residue" evidence="2">
    <location>
        <position position="104"/>
    </location>
</feature>
<evidence type="ECO:0000313" key="3">
    <source>
        <dbReference type="Proteomes" id="UP000052068"/>
    </source>
</evidence>
<feature type="region of interest" description="Disordered" evidence="1">
    <location>
        <begin position="69"/>
        <end position="104"/>
    </location>
</feature>
<comment type="caution">
    <text evidence="2">The sequence shown here is derived from an EMBL/GenBank/DDBJ whole genome shotgun (WGS) entry which is preliminary data.</text>
</comment>